<organism evidence="2 3">
    <name type="scientific">Sorghum bicolor</name>
    <name type="common">Sorghum</name>
    <name type="synonym">Sorghum vulgare</name>
    <dbReference type="NCBI Taxonomy" id="4558"/>
    <lineage>
        <taxon>Eukaryota</taxon>
        <taxon>Viridiplantae</taxon>
        <taxon>Streptophyta</taxon>
        <taxon>Embryophyta</taxon>
        <taxon>Tracheophyta</taxon>
        <taxon>Spermatophyta</taxon>
        <taxon>Magnoliopsida</taxon>
        <taxon>Liliopsida</taxon>
        <taxon>Poales</taxon>
        <taxon>Poaceae</taxon>
        <taxon>PACMAD clade</taxon>
        <taxon>Panicoideae</taxon>
        <taxon>Andropogonodae</taxon>
        <taxon>Andropogoneae</taxon>
        <taxon>Sorghinae</taxon>
        <taxon>Sorghum</taxon>
    </lineage>
</organism>
<evidence type="ECO:0000313" key="2">
    <source>
        <dbReference type="EMBL" id="KAG0514166.1"/>
    </source>
</evidence>
<dbReference type="EMBL" id="CM027689">
    <property type="protein sequence ID" value="KAG0514166.1"/>
    <property type="molecule type" value="Genomic_DNA"/>
</dbReference>
<feature type="region of interest" description="Disordered" evidence="1">
    <location>
        <begin position="1"/>
        <end position="48"/>
    </location>
</feature>
<accession>A0A921U158</accession>
<reference evidence="2" key="1">
    <citation type="journal article" date="2019" name="BMC Genomics">
        <title>A new reference genome for Sorghum bicolor reveals high levels of sequence similarity between sweet and grain genotypes: implications for the genetics of sugar metabolism.</title>
        <authorList>
            <person name="Cooper E.A."/>
            <person name="Brenton Z.W."/>
            <person name="Flinn B.S."/>
            <person name="Jenkins J."/>
            <person name="Shu S."/>
            <person name="Flowers D."/>
            <person name="Luo F."/>
            <person name="Wang Y."/>
            <person name="Xia P."/>
            <person name="Barry K."/>
            <person name="Daum C."/>
            <person name="Lipzen A."/>
            <person name="Yoshinaga Y."/>
            <person name="Schmutz J."/>
            <person name="Saski C."/>
            <person name="Vermerris W."/>
            <person name="Kresovich S."/>
        </authorList>
    </citation>
    <scope>NUCLEOTIDE SEQUENCE</scope>
</reference>
<feature type="compositionally biased region" description="Basic residues" evidence="1">
    <location>
        <begin position="1"/>
        <end position="15"/>
    </location>
</feature>
<proteinExistence type="predicted"/>
<evidence type="ECO:0000313" key="3">
    <source>
        <dbReference type="Proteomes" id="UP000807115"/>
    </source>
</evidence>
<name>A0A921U158_SORBI</name>
<protein>
    <submittedName>
        <fullName evidence="2">Uncharacterized protein</fullName>
    </submittedName>
</protein>
<reference evidence="2" key="2">
    <citation type="submission" date="2020-10" db="EMBL/GenBank/DDBJ databases">
        <authorList>
            <person name="Cooper E.A."/>
            <person name="Brenton Z.W."/>
            <person name="Flinn B.S."/>
            <person name="Jenkins J."/>
            <person name="Shu S."/>
            <person name="Flowers D."/>
            <person name="Luo F."/>
            <person name="Wang Y."/>
            <person name="Xia P."/>
            <person name="Barry K."/>
            <person name="Daum C."/>
            <person name="Lipzen A."/>
            <person name="Yoshinaga Y."/>
            <person name="Schmutz J."/>
            <person name="Saski C."/>
            <person name="Vermerris W."/>
            <person name="Kresovich S."/>
        </authorList>
    </citation>
    <scope>NUCLEOTIDE SEQUENCE</scope>
</reference>
<comment type="caution">
    <text evidence="2">The sequence shown here is derived from an EMBL/GenBank/DDBJ whole genome shotgun (WGS) entry which is preliminary data.</text>
</comment>
<dbReference type="AlphaFoldDB" id="A0A921U158"/>
<evidence type="ECO:0000256" key="1">
    <source>
        <dbReference type="SAM" id="MobiDB-lite"/>
    </source>
</evidence>
<gene>
    <name evidence="2" type="ORF">BDA96_10G167000</name>
</gene>
<dbReference type="Proteomes" id="UP000807115">
    <property type="component" value="Chromosome 10"/>
</dbReference>
<feature type="compositionally biased region" description="Basic and acidic residues" evidence="1">
    <location>
        <begin position="26"/>
        <end position="36"/>
    </location>
</feature>
<sequence>MHRSNKLTIRKRKSIRSTLTVPRSARSHDGDDKEPKPAWPFSHGTANGRQRETGFSTMRHSRWQGQSSPTCSWQSVRISLVRLTVTGTEVAAPSLRAVDEGAAGGGRGVPRWSAAGQMGTGGGVDGASAGALGARWMRAAGVGGAVDADRRSRAADAHRGSGWMGGRGGLRGLRV</sequence>